<evidence type="ECO:0000256" key="1">
    <source>
        <dbReference type="SAM" id="MobiDB-lite"/>
    </source>
</evidence>
<keyword evidence="3" id="KW-1185">Reference proteome</keyword>
<sequence length="281" mass="28502">MTSRTEPDHEPHGKPLEDRLLEPQTSEGSNSMKSTIHNLARDIGESASKLALRARGRATDTVSSWNSQIIAEADGDATKGTRWGRGALVMVPSLAIVAGLGSAISQGALAANFNVANQPVTLAIGSVDAQGLGIVMAQANVKNPDGSTEPTAILHAVLGSGSIDGVCLIARQSMLGVTYSVVISAPKNEQKASGANVQFDVTGLQAKGVKLTNALIGKSADDISVNGQSLGGQPGGFGLDASEGTAVLNDVTGTAYGASILGSLEAPVFEASIKPGEVTTC</sequence>
<dbReference type="AlphaFoldDB" id="A0A934U0I2"/>
<comment type="caution">
    <text evidence="2">The sequence shown here is derived from an EMBL/GenBank/DDBJ whole genome shotgun (WGS) entry which is preliminary data.</text>
</comment>
<reference evidence="2" key="1">
    <citation type="submission" date="2020-12" db="EMBL/GenBank/DDBJ databases">
        <title>Antrihabitans popcorni sp. nov. and Antrihabitans auranticaus sp. nov., isolated from a larva cave.</title>
        <authorList>
            <person name="Lee S.D."/>
            <person name="Kim I.S."/>
        </authorList>
    </citation>
    <scope>NUCLEOTIDE SEQUENCE</scope>
    <source>
        <strain evidence="2">YC3-6</strain>
    </source>
</reference>
<organism evidence="2 3">
    <name type="scientific">Antrihabitans stalagmiti</name>
    <dbReference type="NCBI Taxonomy" id="2799499"/>
    <lineage>
        <taxon>Bacteria</taxon>
        <taxon>Bacillati</taxon>
        <taxon>Actinomycetota</taxon>
        <taxon>Actinomycetes</taxon>
        <taxon>Mycobacteriales</taxon>
        <taxon>Nocardiaceae</taxon>
        <taxon>Antrihabitans</taxon>
    </lineage>
</organism>
<dbReference type="Proteomes" id="UP000655868">
    <property type="component" value="Unassembled WGS sequence"/>
</dbReference>
<accession>A0A934U0I2</accession>
<feature type="region of interest" description="Disordered" evidence="1">
    <location>
        <begin position="1"/>
        <end position="32"/>
    </location>
</feature>
<proteinExistence type="predicted"/>
<name>A0A934U0I2_9NOCA</name>
<evidence type="ECO:0000313" key="3">
    <source>
        <dbReference type="Proteomes" id="UP000655868"/>
    </source>
</evidence>
<evidence type="ECO:0008006" key="4">
    <source>
        <dbReference type="Google" id="ProtNLM"/>
    </source>
</evidence>
<feature type="compositionally biased region" description="Basic and acidic residues" evidence="1">
    <location>
        <begin position="1"/>
        <end position="21"/>
    </location>
</feature>
<gene>
    <name evidence="2" type="ORF">JGU71_03300</name>
</gene>
<dbReference type="Pfam" id="PF19741">
    <property type="entry name" value="DUF6230"/>
    <property type="match status" value="1"/>
</dbReference>
<protein>
    <recommendedName>
        <fullName evidence="4">Cholesterol esterase</fullName>
    </recommendedName>
</protein>
<dbReference type="EMBL" id="JAEMNV010000001">
    <property type="protein sequence ID" value="MBJ8337904.1"/>
    <property type="molecule type" value="Genomic_DNA"/>
</dbReference>
<dbReference type="InterPro" id="IPR046198">
    <property type="entry name" value="DUF6230"/>
</dbReference>
<evidence type="ECO:0000313" key="2">
    <source>
        <dbReference type="EMBL" id="MBJ8337904.1"/>
    </source>
</evidence>
<feature type="compositionally biased region" description="Polar residues" evidence="1">
    <location>
        <begin position="23"/>
        <end position="32"/>
    </location>
</feature>
<dbReference type="RefSeq" id="WP_199701908.1">
    <property type="nucleotide sequence ID" value="NZ_JAEMNV010000001.1"/>
</dbReference>